<keyword evidence="2" id="KW-0812">Transmembrane</keyword>
<gene>
    <name evidence="3" type="ORF">MSPICULIGERA_LOCUS12924</name>
</gene>
<feature type="transmembrane region" description="Helical" evidence="2">
    <location>
        <begin position="92"/>
        <end position="118"/>
    </location>
</feature>
<evidence type="ECO:0000313" key="3">
    <source>
        <dbReference type="EMBL" id="CAJ0574592.1"/>
    </source>
</evidence>
<feature type="transmembrane region" description="Helical" evidence="2">
    <location>
        <begin position="61"/>
        <end position="80"/>
    </location>
</feature>
<dbReference type="AlphaFoldDB" id="A0AA36G6J2"/>
<protein>
    <submittedName>
        <fullName evidence="3">Uncharacterized protein</fullName>
    </submittedName>
</protein>
<organism evidence="3 4">
    <name type="scientific">Mesorhabditis spiculigera</name>
    <dbReference type="NCBI Taxonomy" id="96644"/>
    <lineage>
        <taxon>Eukaryota</taxon>
        <taxon>Metazoa</taxon>
        <taxon>Ecdysozoa</taxon>
        <taxon>Nematoda</taxon>
        <taxon>Chromadorea</taxon>
        <taxon>Rhabditida</taxon>
        <taxon>Rhabditina</taxon>
        <taxon>Rhabditomorpha</taxon>
        <taxon>Rhabditoidea</taxon>
        <taxon>Rhabditidae</taxon>
        <taxon>Mesorhabditinae</taxon>
        <taxon>Mesorhabditis</taxon>
    </lineage>
</organism>
<name>A0AA36G6J2_9BILA</name>
<keyword evidence="2" id="KW-1133">Transmembrane helix</keyword>
<feature type="transmembrane region" description="Helical" evidence="2">
    <location>
        <begin position="20"/>
        <end position="41"/>
    </location>
</feature>
<comment type="caution">
    <text evidence="3">The sequence shown here is derived from an EMBL/GenBank/DDBJ whole genome shotgun (WGS) entry which is preliminary data.</text>
</comment>
<feature type="region of interest" description="Disordered" evidence="1">
    <location>
        <begin position="179"/>
        <end position="198"/>
    </location>
</feature>
<dbReference type="Proteomes" id="UP001177023">
    <property type="component" value="Unassembled WGS sequence"/>
</dbReference>
<dbReference type="PANTHER" id="PTHR38640:SF1">
    <property type="entry name" value="GEO09659P1"/>
    <property type="match status" value="1"/>
</dbReference>
<accession>A0AA36G6J2</accession>
<feature type="non-terminal residue" evidence="3">
    <location>
        <position position="1"/>
    </location>
</feature>
<keyword evidence="2" id="KW-0472">Membrane</keyword>
<sequence length="198" mass="22158">MSGIVPHEPRSIWKRLFPPLTTRTVLAHYVPASGALSHTMFSMHIFSPSVVSRYFPVGELAVSNTILFNANIGIGFYIFFRQHMSKLHSWERVEFAVFASTMFNFGSLLSAVLIKALLPSRTSTWLKSVVAATLSLLLLRTGRKYLRHIDSRTVPSRRGSPVTSRVGSTKRRTEDFLLHAPDLSNGQQHRGASPELAH</sequence>
<evidence type="ECO:0000256" key="2">
    <source>
        <dbReference type="SAM" id="Phobius"/>
    </source>
</evidence>
<proteinExistence type="predicted"/>
<reference evidence="3" key="1">
    <citation type="submission" date="2023-06" db="EMBL/GenBank/DDBJ databases">
        <authorList>
            <person name="Delattre M."/>
        </authorList>
    </citation>
    <scope>NUCLEOTIDE SEQUENCE</scope>
    <source>
        <strain evidence="3">AF72</strain>
    </source>
</reference>
<feature type="transmembrane region" description="Helical" evidence="2">
    <location>
        <begin position="124"/>
        <end position="142"/>
    </location>
</feature>
<dbReference type="PANTHER" id="PTHR38640">
    <property type="entry name" value="GEO09659P1"/>
    <property type="match status" value="1"/>
</dbReference>
<dbReference type="EMBL" id="CATQJA010002631">
    <property type="protein sequence ID" value="CAJ0574592.1"/>
    <property type="molecule type" value="Genomic_DNA"/>
</dbReference>
<evidence type="ECO:0000313" key="4">
    <source>
        <dbReference type="Proteomes" id="UP001177023"/>
    </source>
</evidence>
<evidence type="ECO:0000256" key="1">
    <source>
        <dbReference type="SAM" id="MobiDB-lite"/>
    </source>
</evidence>
<keyword evidence="4" id="KW-1185">Reference proteome</keyword>